<accession>A0A2W5BA03</accession>
<feature type="signal peptide" evidence="2">
    <location>
        <begin position="1"/>
        <end position="22"/>
    </location>
</feature>
<organism evidence="3 4">
    <name type="scientific">Corynebacterium urealyticum</name>
    <dbReference type="NCBI Taxonomy" id="43771"/>
    <lineage>
        <taxon>Bacteria</taxon>
        <taxon>Bacillati</taxon>
        <taxon>Actinomycetota</taxon>
        <taxon>Actinomycetes</taxon>
        <taxon>Mycobacteriales</taxon>
        <taxon>Corynebacteriaceae</taxon>
        <taxon>Corynebacterium</taxon>
    </lineage>
</organism>
<gene>
    <name evidence="3" type="ORF">DI609_02170</name>
</gene>
<dbReference type="SUPFAM" id="SSF63829">
    <property type="entry name" value="Calcium-dependent phosphotriesterase"/>
    <property type="match status" value="1"/>
</dbReference>
<evidence type="ECO:0000313" key="3">
    <source>
        <dbReference type="EMBL" id="PZP02643.1"/>
    </source>
</evidence>
<feature type="compositionally biased region" description="Low complexity" evidence="1">
    <location>
        <begin position="33"/>
        <end position="45"/>
    </location>
</feature>
<sequence>MAWKKPLTWAAAVTATVGLGLAGCATEDAADNSAPEGSAAPESAPKGGTPATPANSPAAKDPLGEVQKASEVGEVIDVSQIGLDPKTEQVAALSASTLRIGTLAELSGEGEAKKIDVPEKCTKVTPSADGVMLACDGALYEYGADGKQLKKYSLDGTPTVATVTTDGRVFVGFKDSNQLHYYSPSGDQLGEAETIVVSRSLDDLVHVNNEHGEERLAVIDRDQTSITDIDLATNGPRGALRIGQGVGLNSVGRGDQGIFIAADTVQDQFQLFTLNDVVRQVQAAPTGKSPWAVLWDGKRQIAWVSTTGDNKVTGYRIDSGTPIQVAAFDSIANVRHILDSPDGDMLLFGADGATQRVSATDIDAAVERGVPEAEDFPVIHEDQ</sequence>
<feature type="chain" id="PRO_5039301061" description="Prolipoprotein LppL" evidence="2">
    <location>
        <begin position="23"/>
        <end position="383"/>
    </location>
</feature>
<dbReference type="InterPro" id="IPR015943">
    <property type="entry name" value="WD40/YVTN_repeat-like_dom_sf"/>
</dbReference>
<evidence type="ECO:0000256" key="1">
    <source>
        <dbReference type="SAM" id="MobiDB-lite"/>
    </source>
</evidence>
<dbReference type="Proteomes" id="UP000249451">
    <property type="component" value="Unassembled WGS sequence"/>
</dbReference>
<reference evidence="3 4" key="1">
    <citation type="submission" date="2017-11" db="EMBL/GenBank/DDBJ databases">
        <title>Infants hospitalized years apart are colonized by the same room-sourced microbial strains.</title>
        <authorList>
            <person name="Brooks B."/>
            <person name="Olm M.R."/>
            <person name="Firek B.A."/>
            <person name="Baker R."/>
            <person name="Thomas B.C."/>
            <person name="Morowitz M.J."/>
            <person name="Banfield J.F."/>
        </authorList>
    </citation>
    <scope>NUCLEOTIDE SEQUENCE [LARGE SCALE GENOMIC DNA]</scope>
    <source>
        <strain evidence="3">S2_012_000_R3_87</strain>
    </source>
</reference>
<name>A0A2W5BA03_9CORY</name>
<evidence type="ECO:0000256" key="2">
    <source>
        <dbReference type="SAM" id="SignalP"/>
    </source>
</evidence>
<dbReference type="PROSITE" id="PS51257">
    <property type="entry name" value="PROKAR_LIPOPROTEIN"/>
    <property type="match status" value="1"/>
</dbReference>
<protein>
    <recommendedName>
        <fullName evidence="5">Prolipoprotein LppL</fullName>
    </recommendedName>
</protein>
<comment type="caution">
    <text evidence="3">The sequence shown here is derived from an EMBL/GenBank/DDBJ whole genome shotgun (WGS) entry which is preliminary data.</text>
</comment>
<evidence type="ECO:0008006" key="5">
    <source>
        <dbReference type="Google" id="ProtNLM"/>
    </source>
</evidence>
<dbReference type="AlphaFoldDB" id="A0A2W5BA03"/>
<proteinExistence type="predicted"/>
<dbReference type="Gene3D" id="2.130.10.10">
    <property type="entry name" value="YVTN repeat-like/Quinoprotein amine dehydrogenase"/>
    <property type="match status" value="1"/>
</dbReference>
<evidence type="ECO:0000313" key="4">
    <source>
        <dbReference type="Proteomes" id="UP000249451"/>
    </source>
</evidence>
<keyword evidence="2" id="KW-0732">Signal</keyword>
<feature type="region of interest" description="Disordered" evidence="1">
    <location>
        <begin position="27"/>
        <end position="62"/>
    </location>
</feature>
<dbReference type="EMBL" id="QFNY01000030">
    <property type="protein sequence ID" value="PZP02643.1"/>
    <property type="molecule type" value="Genomic_DNA"/>
</dbReference>